<evidence type="ECO:0000256" key="2">
    <source>
        <dbReference type="ARBA" id="ARBA00022729"/>
    </source>
</evidence>
<dbReference type="Proteomes" id="UP000265120">
    <property type="component" value="Chromosome 16"/>
</dbReference>
<dbReference type="AlphaFoldDB" id="A0A3P8UUU2"/>
<keyword evidence="7" id="KW-1133">Transmembrane helix</keyword>
<keyword evidence="6" id="KW-0393">Immunoglobulin domain</keyword>
<dbReference type="GO" id="GO:0009897">
    <property type="term" value="C:external side of plasma membrane"/>
    <property type="evidence" value="ECO:0007669"/>
    <property type="project" value="TreeGrafter"/>
</dbReference>
<dbReference type="GeneTree" id="ENSGT00940000157300"/>
<dbReference type="OMA" id="CYIVTSK"/>
<dbReference type="GO" id="GO:0050852">
    <property type="term" value="P:T cell receptor signaling pathway"/>
    <property type="evidence" value="ECO:0007669"/>
    <property type="project" value="TreeGrafter"/>
</dbReference>
<dbReference type="PANTHER" id="PTHR24100">
    <property type="entry name" value="BUTYROPHILIN"/>
    <property type="match status" value="1"/>
</dbReference>
<dbReference type="Pfam" id="PF07686">
    <property type="entry name" value="V-set"/>
    <property type="match status" value="1"/>
</dbReference>
<keyword evidence="7" id="KW-0812">Transmembrane</keyword>
<dbReference type="STRING" id="244447.ENSCSEP00000006948"/>
<accession>A0A3P8UUU2</accession>
<evidence type="ECO:0000256" key="4">
    <source>
        <dbReference type="ARBA" id="ARBA00023157"/>
    </source>
</evidence>
<dbReference type="GO" id="GO:1903037">
    <property type="term" value="P:regulation of leukocyte cell-cell adhesion"/>
    <property type="evidence" value="ECO:0007669"/>
    <property type="project" value="UniProtKB-ARBA"/>
</dbReference>
<feature type="transmembrane region" description="Helical" evidence="7">
    <location>
        <begin position="7"/>
        <end position="31"/>
    </location>
</feature>
<evidence type="ECO:0000256" key="7">
    <source>
        <dbReference type="SAM" id="Phobius"/>
    </source>
</evidence>
<keyword evidence="3 7" id="KW-0472">Membrane</keyword>
<protein>
    <submittedName>
        <fullName evidence="9">V-set domain containing T-cell activation inhibitor 1</fullName>
    </submittedName>
</protein>
<evidence type="ECO:0000256" key="6">
    <source>
        <dbReference type="ARBA" id="ARBA00023319"/>
    </source>
</evidence>
<dbReference type="PROSITE" id="PS50835">
    <property type="entry name" value="IG_LIKE"/>
    <property type="match status" value="2"/>
</dbReference>
<dbReference type="GeneID" id="103391749"/>
<comment type="subcellular location">
    <subcellularLocation>
        <location evidence="1">Membrane</location>
    </subcellularLocation>
</comment>
<keyword evidence="10" id="KW-1185">Reference proteome</keyword>
<reference evidence="9" key="3">
    <citation type="submission" date="2025-09" db="UniProtKB">
        <authorList>
            <consortium name="Ensembl"/>
        </authorList>
    </citation>
    <scope>IDENTIFICATION</scope>
</reference>
<dbReference type="Gene3D" id="2.60.40.10">
    <property type="entry name" value="Immunoglobulins"/>
    <property type="match status" value="2"/>
</dbReference>
<evidence type="ECO:0000256" key="5">
    <source>
        <dbReference type="ARBA" id="ARBA00023180"/>
    </source>
</evidence>
<dbReference type="RefSeq" id="XP_008326367.1">
    <property type="nucleotide sequence ID" value="XM_008328145.2"/>
</dbReference>
<dbReference type="GO" id="GO:0001817">
    <property type="term" value="P:regulation of cytokine production"/>
    <property type="evidence" value="ECO:0007669"/>
    <property type="project" value="TreeGrafter"/>
</dbReference>
<dbReference type="Ensembl" id="ENSCSET00000007023.1">
    <property type="protein sequence ID" value="ENSCSEP00000006948.1"/>
    <property type="gene ID" value="ENSCSEG00000004490.1"/>
</dbReference>
<organism evidence="9 10">
    <name type="scientific">Cynoglossus semilaevis</name>
    <name type="common">Tongue sole</name>
    <dbReference type="NCBI Taxonomy" id="244447"/>
    <lineage>
        <taxon>Eukaryota</taxon>
        <taxon>Metazoa</taxon>
        <taxon>Chordata</taxon>
        <taxon>Craniata</taxon>
        <taxon>Vertebrata</taxon>
        <taxon>Euteleostomi</taxon>
        <taxon>Actinopterygii</taxon>
        <taxon>Neopterygii</taxon>
        <taxon>Teleostei</taxon>
        <taxon>Neoteleostei</taxon>
        <taxon>Acanthomorphata</taxon>
        <taxon>Carangaria</taxon>
        <taxon>Pleuronectiformes</taxon>
        <taxon>Pleuronectoidei</taxon>
        <taxon>Cynoglossidae</taxon>
        <taxon>Cynoglossinae</taxon>
        <taxon>Cynoglossus</taxon>
    </lineage>
</organism>
<dbReference type="InterPro" id="IPR050504">
    <property type="entry name" value="IgSF_BTN/MOG"/>
</dbReference>
<dbReference type="InterPro" id="IPR013783">
    <property type="entry name" value="Ig-like_fold"/>
</dbReference>
<dbReference type="InterPro" id="IPR036179">
    <property type="entry name" value="Ig-like_dom_sf"/>
</dbReference>
<keyword evidence="4" id="KW-1015">Disulfide bond</keyword>
<reference evidence="9 10" key="1">
    <citation type="journal article" date="2014" name="Nat. Genet.">
        <title>Whole-genome sequence of a flatfish provides insights into ZW sex chromosome evolution and adaptation to a benthic lifestyle.</title>
        <authorList>
            <person name="Chen S."/>
            <person name="Zhang G."/>
            <person name="Shao C."/>
            <person name="Huang Q."/>
            <person name="Liu G."/>
            <person name="Zhang P."/>
            <person name="Song W."/>
            <person name="An N."/>
            <person name="Chalopin D."/>
            <person name="Volff J.N."/>
            <person name="Hong Y."/>
            <person name="Li Q."/>
            <person name="Sha Z."/>
            <person name="Zhou H."/>
            <person name="Xie M."/>
            <person name="Yu Q."/>
            <person name="Liu Y."/>
            <person name="Xiang H."/>
            <person name="Wang N."/>
            <person name="Wu K."/>
            <person name="Yang C."/>
            <person name="Zhou Q."/>
            <person name="Liao X."/>
            <person name="Yang L."/>
            <person name="Hu Q."/>
            <person name="Zhang J."/>
            <person name="Meng L."/>
            <person name="Jin L."/>
            <person name="Tian Y."/>
            <person name="Lian J."/>
            <person name="Yang J."/>
            <person name="Miao G."/>
            <person name="Liu S."/>
            <person name="Liang Z."/>
            <person name="Yan F."/>
            <person name="Li Y."/>
            <person name="Sun B."/>
            <person name="Zhang H."/>
            <person name="Zhang J."/>
            <person name="Zhu Y."/>
            <person name="Du M."/>
            <person name="Zhao Y."/>
            <person name="Schartl M."/>
            <person name="Tang Q."/>
            <person name="Wang J."/>
        </authorList>
    </citation>
    <scope>NUCLEOTIDE SEQUENCE</scope>
</reference>
<keyword evidence="5" id="KW-0325">Glycoprotein</keyword>
<dbReference type="InterPro" id="IPR007110">
    <property type="entry name" value="Ig-like_dom"/>
</dbReference>
<dbReference type="InterPro" id="IPR003599">
    <property type="entry name" value="Ig_sub"/>
</dbReference>
<dbReference type="KEGG" id="csem:103391749"/>
<dbReference type="InParanoid" id="A0A3P8UUU2"/>
<dbReference type="GO" id="GO:0005102">
    <property type="term" value="F:signaling receptor binding"/>
    <property type="evidence" value="ECO:0007669"/>
    <property type="project" value="TreeGrafter"/>
</dbReference>
<evidence type="ECO:0000256" key="1">
    <source>
        <dbReference type="ARBA" id="ARBA00004370"/>
    </source>
</evidence>
<dbReference type="SUPFAM" id="SSF48726">
    <property type="entry name" value="Immunoglobulin"/>
    <property type="match status" value="2"/>
</dbReference>
<dbReference type="FunFam" id="2.60.40.10:FF:000142">
    <property type="entry name" value="V-set domain-containing T-cell activation inhibitor 1"/>
    <property type="match status" value="1"/>
</dbReference>
<name>A0A3P8UUU2_CYNSE</name>
<dbReference type="SMART" id="SM00409">
    <property type="entry name" value="IG"/>
    <property type="match status" value="1"/>
</dbReference>
<dbReference type="InterPro" id="IPR013106">
    <property type="entry name" value="Ig_V-set"/>
</dbReference>
<evidence type="ECO:0000313" key="9">
    <source>
        <dbReference type="Ensembl" id="ENSCSEP00000006948.1"/>
    </source>
</evidence>
<feature type="domain" description="Ig-like" evidence="8">
    <location>
        <begin position="158"/>
        <end position="237"/>
    </location>
</feature>
<feature type="domain" description="Ig-like" evidence="8">
    <location>
        <begin position="50"/>
        <end position="146"/>
    </location>
</feature>
<reference evidence="9" key="2">
    <citation type="submission" date="2025-08" db="UniProtKB">
        <authorList>
            <consortium name="Ensembl"/>
        </authorList>
    </citation>
    <scope>IDENTIFICATION</scope>
</reference>
<dbReference type="PANTHER" id="PTHR24100:SF0">
    <property type="entry name" value="V-SET DOMAIN-CONTAINING T-CELL ACTIVATION INHIBITOR 1"/>
    <property type="match status" value="1"/>
</dbReference>
<dbReference type="OrthoDB" id="8901134at2759"/>
<proteinExistence type="predicted"/>
<evidence type="ECO:0000259" key="8">
    <source>
        <dbReference type="PROSITE" id="PS50835"/>
    </source>
</evidence>
<dbReference type="GO" id="GO:0050863">
    <property type="term" value="P:regulation of T cell activation"/>
    <property type="evidence" value="ECO:0007669"/>
    <property type="project" value="UniProtKB-ARBA"/>
</dbReference>
<evidence type="ECO:0000256" key="3">
    <source>
        <dbReference type="ARBA" id="ARBA00023136"/>
    </source>
</evidence>
<evidence type="ECO:0000313" key="10">
    <source>
        <dbReference type="Proteomes" id="UP000265120"/>
    </source>
</evidence>
<keyword evidence="2" id="KW-0732">Signal</keyword>
<sequence length="269" mass="29428">MSLLGRIIFMSMVCLILIFAFFITLILIFAFSNASFGTLSSDRIPVANLGQDHVLSCYLPNTIVTKLSVTWAKLGESGVVYQYSNGAPILQDQNSQFRGRTELFPDALVNGNASLRLRTARRSDEGEYTCTISSSAGGGKVSISLRTAAYTAPTFTHVNNTLIAQANRWSPKPNVTWFTIDQDVLQGSTYFSEASNNIYSVVSTLQTINNSGNYLCKIENDLVLSTSIITSADSDVSVTSYFTYSDAPPVLLSAYLNIIPFVFCVCYLT</sequence>